<dbReference type="PROSITE" id="PS51202">
    <property type="entry name" value="RCK_C"/>
    <property type="match status" value="1"/>
</dbReference>
<dbReference type="SUPFAM" id="SSF116726">
    <property type="entry name" value="TrkA C-terminal domain-like"/>
    <property type="match status" value="1"/>
</dbReference>
<dbReference type="GO" id="GO:0006813">
    <property type="term" value="P:potassium ion transport"/>
    <property type="evidence" value="ECO:0007669"/>
    <property type="project" value="InterPro"/>
</dbReference>
<dbReference type="InterPro" id="IPR006037">
    <property type="entry name" value="RCK_C"/>
</dbReference>
<dbReference type="PANTHER" id="PTHR43833">
    <property type="entry name" value="POTASSIUM CHANNEL PROTEIN 2-RELATED-RELATED"/>
    <property type="match status" value="1"/>
</dbReference>
<dbReference type="GO" id="GO:0008324">
    <property type="term" value="F:monoatomic cation transmembrane transporter activity"/>
    <property type="evidence" value="ECO:0007669"/>
    <property type="project" value="InterPro"/>
</dbReference>
<reference evidence="2" key="1">
    <citation type="journal article" date="2015" name="Proc. Natl. Acad. Sci. U.S.A.">
        <title>Networks of energetic and metabolic interactions define dynamics in microbial communities.</title>
        <authorList>
            <person name="Embree M."/>
            <person name="Liu J.K."/>
            <person name="Al-Bassam M.M."/>
            <person name="Zengler K."/>
        </authorList>
    </citation>
    <scope>NUCLEOTIDE SEQUENCE</scope>
</reference>
<dbReference type="InterPro" id="IPR036721">
    <property type="entry name" value="RCK_C_sf"/>
</dbReference>
<protein>
    <recommendedName>
        <fullName evidence="1">RCK C-terminal domain-containing protein</fullName>
    </recommendedName>
</protein>
<organism evidence="2">
    <name type="scientific">hydrocarbon metagenome</name>
    <dbReference type="NCBI Taxonomy" id="938273"/>
    <lineage>
        <taxon>unclassified sequences</taxon>
        <taxon>metagenomes</taxon>
        <taxon>ecological metagenomes</taxon>
    </lineage>
</organism>
<evidence type="ECO:0000313" key="2">
    <source>
        <dbReference type="EMBL" id="KUG25771.1"/>
    </source>
</evidence>
<feature type="domain" description="RCK C-terminal" evidence="1">
    <location>
        <begin position="12"/>
        <end position="96"/>
    </location>
</feature>
<name>A0A0W8FXX5_9ZZZZ</name>
<sequence>MFRSIPKEVSPIPYLPLNFPELEICSFIINEDSIFADKSLSELDLRNKYGFSILAIKRNSDVIVNPTAATILKPGDLVFILTEHDKITDLSELFKK</sequence>
<dbReference type="Pfam" id="PF02080">
    <property type="entry name" value="TrkA_C"/>
    <property type="match status" value="1"/>
</dbReference>
<proteinExistence type="predicted"/>
<dbReference type="EMBL" id="LNQE01000603">
    <property type="protein sequence ID" value="KUG25771.1"/>
    <property type="molecule type" value="Genomic_DNA"/>
</dbReference>
<comment type="caution">
    <text evidence="2">The sequence shown here is derived from an EMBL/GenBank/DDBJ whole genome shotgun (WGS) entry which is preliminary data.</text>
</comment>
<dbReference type="InterPro" id="IPR050721">
    <property type="entry name" value="Trk_Ktr_HKT_K-transport"/>
</dbReference>
<dbReference type="PANTHER" id="PTHR43833:SF9">
    <property type="entry name" value="POTASSIUM CHANNEL PROTEIN YUGO-RELATED"/>
    <property type="match status" value="1"/>
</dbReference>
<evidence type="ECO:0000259" key="1">
    <source>
        <dbReference type="PROSITE" id="PS51202"/>
    </source>
</evidence>
<dbReference type="AlphaFoldDB" id="A0A0W8FXX5"/>
<accession>A0A0W8FXX5</accession>
<gene>
    <name evidence="2" type="ORF">ASZ90_004394</name>
</gene>
<dbReference type="Gene3D" id="3.30.70.1450">
    <property type="entry name" value="Regulator of K+ conductance, C-terminal domain"/>
    <property type="match status" value="1"/>
</dbReference>